<dbReference type="GO" id="GO:0016787">
    <property type="term" value="F:hydrolase activity"/>
    <property type="evidence" value="ECO:0007669"/>
    <property type="project" value="UniProtKB-KW"/>
</dbReference>
<protein>
    <submittedName>
        <fullName evidence="2">Alpha/beta fold hydrolase</fullName>
    </submittedName>
</protein>
<keyword evidence="2" id="KW-0378">Hydrolase</keyword>
<dbReference type="RefSeq" id="WP_377903360.1">
    <property type="nucleotide sequence ID" value="NZ_JBHRZS010000003.1"/>
</dbReference>
<proteinExistence type="predicted"/>
<comment type="caution">
    <text evidence="2">The sequence shown here is derived from an EMBL/GenBank/DDBJ whole genome shotgun (WGS) entry which is preliminary data.</text>
</comment>
<dbReference type="InterPro" id="IPR000073">
    <property type="entry name" value="AB_hydrolase_1"/>
</dbReference>
<organism evidence="2 3">
    <name type="scientific">Algoriphagus namhaensis</name>
    <dbReference type="NCBI Taxonomy" id="915353"/>
    <lineage>
        <taxon>Bacteria</taxon>
        <taxon>Pseudomonadati</taxon>
        <taxon>Bacteroidota</taxon>
        <taxon>Cytophagia</taxon>
        <taxon>Cytophagales</taxon>
        <taxon>Cyclobacteriaceae</taxon>
        <taxon>Algoriphagus</taxon>
    </lineage>
</organism>
<accession>A0ABV8AMD7</accession>
<sequence>MTSLGFLFVTLFIQSSWIEVPLDHFDSNSRKISIEYVLNEPFDSHRKTILIHADPLDEYLGVGDLTEVQIPGFNIIRIRGRYFSSDLTNFFDDNPTITWTDKYRWLSRNQVIEDIEWIRKDILGEQPSILLGFGSGAGLVHYYLHEYPNKVEKAVSLNPLLFDVPKNLSFWDLLEGFNRLSETHSTEEIVHFSVQSSDPYFFMDKPTRDSVVENRIGIYEEAFRKKPKVKITPSLVVRSFEHYMDIGIYDLGPIGHFLRLLSKEIRDKSFGQTFENYTGTNYDLGKSYFSKMILIGGAYNLLLDPKSFDVIGEFYPNSNVFLLKDGFDFSMTRKAGIWSELLSVFCSGIIPDQIQMYSKLQGMDLLFQDRDYNSIRVGK</sequence>
<evidence type="ECO:0000259" key="1">
    <source>
        <dbReference type="Pfam" id="PF00561"/>
    </source>
</evidence>
<evidence type="ECO:0000313" key="3">
    <source>
        <dbReference type="Proteomes" id="UP001595805"/>
    </source>
</evidence>
<dbReference type="Gene3D" id="3.40.50.1820">
    <property type="entry name" value="alpha/beta hydrolase"/>
    <property type="match status" value="1"/>
</dbReference>
<dbReference type="Pfam" id="PF00561">
    <property type="entry name" value="Abhydrolase_1"/>
    <property type="match status" value="1"/>
</dbReference>
<keyword evidence="3" id="KW-1185">Reference proteome</keyword>
<dbReference type="Proteomes" id="UP001595805">
    <property type="component" value="Unassembled WGS sequence"/>
</dbReference>
<gene>
    <name evidence="2" type="ORF">ACFOSV_03300</name>
</gene>
<evidence type="ECO:0000313" key="2">
    <source>
        <dbReference type="EMBL" id="MFC3879182.1"/>
    </source>
</evidence>
<dbReference type="InterPro" id="IPR029058">
    <property type="entry name" value="AB_hydrolase_fold"/>
</dbReference>
<dbReference type="SUPFAM" id="SSF53474">
    <property type="entry name" value="alpha/beta-Hydrolases"/>
    <property type="match status" value="2"/>
</dbReference>
<feature type="domain" description="AB hydrolase-1" evidence="1">
    <location>
        <begin position="111"/>
        <end position="174"/>
    </location>
</feature>
<reference evidence="3" key="1">
    <citation type="journal article" date="2019" name="Int. J. Syst. Evol. Microbiol.">
        <title>The Global Catalogue of Microorganisms (GCM) 10K type strain sequencing project: providing services to taxonomists for standard genome sequencing and annotation.</title>
        <authorList>
            <consortium name="The Broad Institute Genomics Platform"/>
            <consortium name="The Broad Institute Genome Sequencing Center for Infectious Disease"/>
            <person name="Wu L."/>
            <person name="Ma J."/>
        </authorList>
    </citation>
    <scope>NUCLEOTIDE SEQUENCE [LARGE SCALE GENOMIC DNA]</scope>
    <source>
        <strain evidence="3">CCUG 60523</strain>
    </source>
</reference>
<name>A0ABV8AMD7_9BACT</name>
<dbReference type="EMBL" id="JBHRZS010000003">
    <property type="protein sequence ID" value="MFC3879182.1"/>
    <property type="molecule type" value="Genomic_DNA"/>
</dbReference>